<dbReference type="PATRIC" id="fig|1299334.3.peg.4077"/>
<feature type="region of interest" description="Disordered" evidence="1">
    <location>
        <begin position="24"/>
        <end position="59"/>
    </location>
</feature>
<sequence length="59" mass="6791">MHRLRGIFLDRGELEQLAEAEAKFYSAQQQPQSPPSPIRRSSSTRRSRCMSRAPAREAF</sequence>
<protein>
    <submittedName>
        <fullName evidence="2">Uncharacterized protein</fullName>
    </submittedName>
</protein>
<name>X8BDV7_MYCXE</name>
<proteinExistence type="predicted"/>
<evidence type="ECO:0000256" key="1">
    <source>
        <dbReference type="SAM" id="MobiDB-lite"/>
    </source>
</evidence>
<accession>X8BDV7</accession>
<dbReference type="EMBL" id="JAOB01000042">
    <property type="protein sequence ID" value="EUA42049.1"/>
    <property type="molecule type" value="Genomic_DNA"/>
</dbReference>
<evidence type="ECO:0000313" key="2">
    <source>
        <dbReference type="EMBL" id="EUA42049.1"/>
    </source>
</evidence>
<reference evidence="2" key="1">
    <citation type="submission" date="2014-01" db="EMBL/GenBank/DDBJ databases">
        <authorList>
            <person name="Brown-Elliot B."/>
            <person name="Wallace R."/>
            <person name="Lenaerts A."/>
            <person name="Ordway D."/>
            <person name="DeGroote M.A."/>
            <person name="Parker T."/>
            <person name="Sizemore C."/>
            <person name="Tallon L.J."/>
            <person name="Sadzewicz L.K."/>
            <person name="Sengamalay N."/>
            <person name="Fraser C.M."/>
            <person name="Hine E."/>
            <person name="Shefchek K.A."/>
            <person name="Das S.P."/>
            <person name="Tettelin H."/>
        </authorList>
    </citation>
    <scope>NUCLEOTIDE SEQUENCE [LARGE SCALE GENOMIC DNA]</scope>
    <source>
        <strain evidence="2">4042</strain>
    </source>
</reference>
<dbReference type="AlphaFoldDB" id="X8BDV7"/>
<comment type="caution">
    <text evidence="2">The sequence shown here is derived from an EMBL/GenBank/DDBJ whole genome shotgun (WGS) entry which is preliminary data.</text>
</comment>
<organism evidence="2">
    <name type="scientific">Mycobacterium xenopi 4042</name>
    <dbReference type="NCBI Taxonomy" id="1299334"/>
    <lineage>
        <taxon>Bacteria</taxon>
        <taxon>Bacillati</taxon>
        <taxon>Actinomycetota</taxon>
        <taxon>Actinomycetes</taxon>
        <taxon>Mycobacteriales</taxon>
        <taxon>Mycobacteriaceae</taxon>
        <taxon>Mycobacterium</taxon>
    </lineage>
</organism>
<gene>
    <name evidence="2" type="ORF">I553_5908</name>
</gene>